<dbReference type="InterPro" id="IPR057596">
    <property type="entry name" value="RDRP_core"/>
</dbReference>
<comment type="similarity">
    <text evidence="1">Belongs to the RdRP family.</text>
</comment>
<protein>
    <recommendedName>
        <fullName evidence="1">RNA-dependent RNA polymerase</fullName>
        <ecNumber evidence="1">2.7.7.48</ecNumber>
    </recommendedName>
</protein>
<evidence type="ECO:0000313" key="4">
    <source>
        <dbReference type="EMBL" id="GFH62003.1"/>
    </source>
</evidence>
<feature type="compositionally biased region" description="Basic and acidic residues" evidence="2">
    <location>
        <begin position="51"/>
        <end position="62"/>
    </location>
</feature>
<dbReference type="GO" id="GO:0003723">
    <property type="term" value="F:RNA binding"/>
    <property type="evidence" value="ECO:0007669"/>
    <property type="project" value="UniProtKB-KW"/>
</dbReference>
<dbReference type="PANTHER" id="PTHR23079">
    <property type="entry name" value="RNA-DEPENDENT RNA POLYMERASE"/>
    <property type="match status" value="1"/>
</dbReference>
<feature type="region of interest" description="Disordered" evidence="2">
    <location>
        <begin position="1"/>
        <end position="100"/>
    </location>
</feature>
<feature type="domain" description="RDRP core" evidence="3">
    <location>
        <begin position="452"/>
        <end position="564"/>
    </location>
</feature>
<feature type="domain" description="RDRP core" evidence="3">
    <location>
        <begin position="244"/>
        <end position="375"/>
    </location>
</feature>
<keyword evidence="5" id="KW-1185">Reference proteome</keyword>
<dbReference type="GO" id="GO:0003968">
    <property type="term" value="F:RNA-directed RNA polymerase activity"/>
    <property type="evidence" value="ECO:0007669"/>
    <property type="project" value="UniProtKB-KW"/>
</dbReference>
<feature type="compositionally biased region" description="Acidic residues" evidence="2">
    <location>
        <begin position="1"/>
        <end position="10"/>
    </location>
</feature>
<keyword evidence="1" id="KW-0808">Transferase</keyword>
<feature type="compositionally biased region" description="Basic residues" evidence="2">
    <location>
        <begin position="70"/>
        <end position="83"/>
    </location>
</feature>
<dbReference type="GO" id="GO:0031380">
    <property type="term" value="C:nuclear RNA-directed RNA polymerase complex"/>
    <property type="evidence" value="ECO:0007669"/>
    <property type="project" value="TreeGrafter"/>
</dbReference>
<feature type="compositionally biased region" description="Acidic residues" evidence="2">
    <location>
        <begin position="29"/>
        <end position="42"/>
    </location>
</feature>
<keyword evidence="1" id="KW-0696">RNA-directed RNA polymerase</keyword>
<dbReference type="PANTHER" id="PTHR23079:SF55">
    <property type="entry name" value="RNA-DIRECTED RNA POLYMERASE"/>
    <property type="match status" value="1"/>
</dbReference>
<dbReference type="Pfam" id="PF05183">
    <property type="entry name" value="RdRP"/>
    <property type="match status" value="2"/>
</dbReference>
<reference evidence="4 5" key="1">
    <citation type="journal article" date="2021" name="Sci. Rep.">
        <title>The genome of the diatom Chaetoceros tenuissimus carries an ancient integrated fragment of an extant virus.</title>
        <authorList>
            <person name="Hongo Y."/>
            <person name="Kimura K."/>
            <person name="Takaki Y."/>
            <person name="Yoshida Y."/>
            <person name="Baba S."/>
            <person name="Kobayashi G."/>
            <person name="Nagasaki K."/>
            <person name="Hano T."/>
            <person name="Tomaru Y."/>
        </authorList>
    </citation>
    <scope>NUCLEOTIDE SEQUENCE [LARGE SCALE GENOMIC DNA]</scope>
    <source>
        <strain evidence="4 5">NIES-3715</strain>
    </source>
</reference>
<organism evidence="4 5">
    <name type="scientific">Chaetoceros tenuissimus</name>
    <dbReference type="NCBI Taxonomy" id="426638"/>
    <lineage>
        <taxon>Eukaryota</taxon>
        <taxon>Sar</taxon>
        <taxon>Stramenopiles</taxon>
        <taxon>Ochrophyta</taxon>
        <taxon>Bacillariophyta</taxon>
        <taxon>Coscinodiscophyceae</taxon>
        <taxon>Chaetocerotophycidae</taxon>
        <taxon>Chaetocerotales</taxon>
        <taxon>Chaetocerotaceae</taxon>
        <taxon>Chaetoceros</taxon>
    </lineage>
</organism>
<evidence type="ECO:0000313" key="5">
    <source>
        <dbReference type="Proteomes" id="UP001054902"/>
    </source>
</evidence>
<keyword evidence="1" id="KW-0694">RNA-binding</keyword>
<gene>
    <name evidence="4" type="ORF">CTEN210_18479</name>
</gene>
<accession>A0AAD3DCS2</accession>
<evidence type="ECO:0000256" key="2">
    <source>
        <dbReference type="SAM" id="MobiDB-lite"/>
    </source>
</evidence>
<dbReference type="EC" id="2.7.7.48" evidence="1"/>
<comment type="catalytic activity">
    <reaction evidence="1">
        <text>RNA(n) + a ribonucleoside 5'-triphosphate = RNA(n+1) + diphosphate</text>
        <dbReference type="Rhea" id="RHEA:21248"/>
        <dbReference type="Rhea" id="RHEA-COMP:14527"/>
        <dbReference type="Rhea" id="RHEA-COMP:17342"/>
        <dbReference type="ChEBI" id="CHEBI:33019"/>
        <dbReference type="ChEBI" id="CHEBI:61557"/>
        <dbReference type="ChEBI" id="CHEBI:140395"/>
        <dbReference type="EC" id="2.7.7.48"/>
    </reaction>
</comment>
<evidence type="ECO:0000259" key="3">
    <source>
        <dbReference type="Pfam" id="PF05183"/>
    </source>
</evidence>
<keyword evidence="1" id="KW-0548">Nucleotidyltransferase</keyword>
<dbReference type="InterPro" id="IPR007855">
    <property type="entry name" value="RDRP"/>
</dbReference>
<name>A0AAD3DCS2_9STRA</name>
<dbReference type="AlphaFoldDB" id="A0AAD3DCS2"/>
<feature type="region of interest" description="Disordered" evidence="2">
    <location>
        <begin position="118"/>
        <end position="148"/>
    </location>
</feature>
<dbReference type="Proteomes" id="UP001054902">
    <property type="component" value="Unassembled WGS sequence"/>
</dbReference>
<evidence type="ECO:0000256" key="1">
    <source>
        <dbReference type="RuleBase" id="RU363098"/>
    </source>
</evidence>
<sequence>MDSNSDEDEVPQLPRIRRSPRRKRRIDPDPFDSSEEDNDDNNEVSTVSVETPDKIVGDRVDEGPQSPYRSPRKKLRRSPRRKPHNTDPDPFYSPEEDNNCKNEVSTVSVVTPDQVIIGEEDDDELFPSNENEDKTDGNRVLFDNNDDEDLFPEDNEEQDGFRIPPKFSSQCHEAFMLRELFPGKVRIYEETTFADPLPQVKVLHGNEYHLVATKFEKSKSNNFTNIKSPPKYIKAYYVKCDANDLWAKLQALANFQDLALDLPKLAARMELLVSPAAHCPAGAKQPYLFHLKASQFEVLKIPQNQSMGCGFIPREMLKELVGHGAKGANAAAVQVRILGHRLGLFKGLLVAKAGITKIQLTESMRKVPRSAIRGKKTVQNDVLMLFNDVMPSVQNENFERVLNPNYTRKPRKMELKPISDEMGQVLIQCGVQDSTLSAYYEESRYWNTRKHTWLRGVCDCTASLPEGTCFIPGLFPLGKSKKHRVLVTRSPCVHATDFATLPVVTSKPRGMSKEDWEHLSSLPFGLLMFASPADKYAPSLPDLINASDLDGDIFLTIWHDDILHEVGNLRPGRAITQGPITLSKFKLDENVLYSSKNGEQEEALIGLLYADGIHYDIFCRGKLISNVHETRLKSLPQAKSSHINVKIIAIKGTQVSLLCGDEEQTSTVTKLRASDPYLLAQYIFENNLIKQKRWKWCEKYVTPKKIVKVHRIDVANAMATVLWDGDEETETLPITDVDEALLHQKLKGTKTSIIKRARSKTAKDRWNTYFEELVKLKETWFESLQDHLSNIERLHLHDTLRTRLHGLYMNKDEKFCRSDVLVFGKAFKLSNDIAKHSGRVPLPSHLRDYVVQNMEALGLLIADDDATDE</sequence>
<feature type="compositionally biased region" description="Basic residues" evidence="2">
    <location>
        <begin position="15"/>
        <end position="25"/>
    </location>
</feature>
<proteinExistence type="inferred from homology"/>
<dbReference type="EMBL" id="BLLK01000075">
    <property type="protein sequence ID" value="GFH62003.1"/>
    <property type="molecule type" value="Genomic_DNA"/>
</dbReference>
<comment type="caution">
    <text evidence="4">The sequence shown here is derived from an EMBL/GenBank/DDBJ whole genome shotgun (WGS) entry which is preliminary data.</text>
</comment>
<dbReference type="GO" id="GO:0030422">
    <property type="term" value="P:siRNA processing"/>
    <property type="evidence" value="ECO:0007669"/>
    <property type="project" value="TreeGrafter"/>
</dbReference>